<protein>
    <submittedName>
        <fullName evidence="1">Uncharacterized protein</fullName>
    </submittedName>
</protein>
<evidence type="ECO:0000313" key="1">
    <source>
        <dbReference type="EMBL" id="KAF2453073.1"/>
    </source>
</evidence>
<sequence length="104" mass="11629">MHSSAASSCKRFCLRVEEVEKGGVVGKVFQKLDDADLWEKGGVVGEVFQKLDDADLWEKGGVVGEVFQKLDDADLWEKGGVIGKVFQNWTMLTCVEEEHIGRRQ</sequence>
<evidence type="ECO:0000313" key="2">
    <source>
        <dbReference type="Proteomes" id="UP000799766"/>
    </source>
</evidence>
<accession>A0A6A6NP37</accession>
<dbReference type="Proteomes" id="UP000799766">
    <property type="component" value="Unassembled WGS sequence"/>
</dbReference>
<dbReference type="AlphaFoldDB" id="A0A6A6NP37"/>
<name>A0A6A6NP37_9PEZI</name>
<dbReference type="EMBL" id="MU001700">
    <property type="protein sequence ID" value="KAF2453073.1"/>
    <property type="molecule type" value="Genomic_DNA"/>
</dbReference>
<organism evidence="1 2">
    <name type="scientific">Lineolata rhizophorae</name>
    <dbReference type="NCBI Taxonomy" id="578093"/>
    <lineage>
        <taxon>Eukaryota</taxon>
        <taxon>Fungi</taxon>
        <taxon>Dikarya</taxon>
        <taxon>Ascomycota</taxon>
        <taxon>Pezizomycotina</taxon>
        <taxon>Dothideomycetes</taxon>
        <taxon>Dothideomycetes incertae sedis</taxon>
        <taxon>Lineolatales</taxon>
        <taxon>Lineolataceae</taxon>
        <taxon>Lineolata</taxon>
    </lineage>
</organism>
<reference evidence="1" key="1">
    <citation type="journal article" date="2020" name="Stud. Mycol.">
        <title>101 Dothideomycetes genomes: a test case for predicting lifestyles and emergence of pathogens.</title>
        <authorList>
            <person name="Haridas S."/>
            <person name="Albert R."/>
            <person name="Binder M."/>
            <person name="Bloem J."/>
            <person name="Labutti K."/>
            <person name="Salamov A."/>
            <person name="Andreopoulos B."/>
            <person name="Baker S."/>
            <person name="Barry K."/>
            <person name="Bills G."/>
            <person name="Bluhm B."/>
            <person name="Cannon C."/>
            <person name="Castanera R."/>
            <person name="Culley D."/>
            <person name="Daum C."/>
            <person name="Ezra D."/>
            <person name="Gonzalez J."/>
            <person name="Henrissat B."/>
            <person name="Kuo A."/>
            <person name="Liang C."/>
            <person name="Lipzen A."/>
            <person name="Lutzoni F."/>
            <person name="Magnuson J."/>
            <person name="Mondo S."/>
            <person name="Nolan M."/>
            <person name="Ohm R."/>
            <person name="Pangilinan J."/>
            <person name="Park H.-J."/>
            <person name="Ramirez L."/>
            <person name="Alfaro M."/>
            <person name="Sun H."/>
            <person name="Tritt A."/>
            <person name="Yoshinaga Y."/>
            <person name="Zwiers L.-H."/>
            <person name="Turgeon B."/>
            <person name="Goodwin S."/>
            <person name="Spatafora J."/>
            <person name="Crous P."/>
            <person name="Grigoriev I."/>
        </authorList>
    </citation>
    <scope>NUCLEOTIDE SEQUENCE</scope>
    <source>
        <strain evidence="1">ATCC 16933</strain>
    </source>
</reference>
<proteinExistence type="predicted"/>
<keyword evidence="2" id="KW-1185">Reference proteome</keyword>
<gene>
    <name evidence="1" type="ORF">BDY21DRAFT_404105</name>
</gene>